<name>A0A9D1FJ55_9BACT</name>
<dbReference type="InterPro" id="IPR045864">
    <property type="entry name" value="aa-tRNA-synth_II/BPL/LPL"/>
</dbReference>
<comment type="caution">
    <text evidence="3">The sequence shown here is derived from an EMBL/GenBank/DDBJ whole genome shotgun (WGS) entry which is preliminary data.</text>
</comment>
<dbReference type="InterPro" id="IPR004143">
    <property type="entry name" value="BPL_LPL_catalytic"/>
</dbReference>
<dbReference type="CDD" id="cd16442">
    <property type="entry name" value="BPL"/>
    <property type="match status" value="1"/>
</dbReference>
<evidence type="ECO:0000259" key="2">
    <source>
        <dbReference type="PROSITE" id="PS51733"/>
    </source>
</evidence>
<reference evidence="3" key="2">
    <citation type="journal article" date="2021" name="PeerJ">
        <title>Extensive microbial diversity within the chicken gut microbiome revealed by metagenomics and culture.</title>
        <authorList>
            <person name="Gilroy R."/>
            <person name="Ravi A."/>
            <person name="Getino M."/>
            <person name="Pursley I."/>
            <person name="Horton D.L."/>
            <person name="Alikhan N.F."/>
            <person name="Baker D."/>
            <person name="Gharbi K."/>
            <person name="Hall N."/>
            <person name="Watson M."/>
            <person name="Adriaenssens E.M."/>
            <person name="Foster-Nyarko E."/>
            <person name="Jarju S."/>
            <person name="Secka A."/>
            <person name="Antonio M."/>
            <person name="Oren A."/>
            <person name="Chaudhuri R.R."/>
            <person name="La Ragione R."/>
            <person name="Hildebrand F."/>
            <person name="Pallen M.J."/>
        </authorList>
    </citation>
    <scope>NUCLEOTIDE SEQUENCE</scope>
    <source>
        <strain evidence="3">CHK152-2871</strain>
    </source>
</reference>
<feature type="domain" description="BPL/LPL catalytic" evidence="2">
    <location>
        <begin position="1"/>
        <end position="178"/>
    </location>
</feature>
<evidence type="ECO:0000313" key="3">
    <source>
        <dbReference type="EMBL" id="HIS74160.1"/>
    </source>
</evidence>
<dbReference type="NCBIfam" id="TIGR00121">
    <property type="entry name" value="birA_ligase"/>
    <property type="match status" value="1"/>
</dbReference>
<proteinExistence type="predicted"/>
<dbReference type="AlphaFoldDB" id="A0A9D1FJ55"/>
<dbReference type="InterPro" id="IPR004408">
    <property type="entry name" value="Biotin_CoA_COase_ligase"/>
</dbReference>
<reference evidence="3" key="1">
    <citation type="submission" date="2020-10" db="EMBL/GenBank/DDBJ databases">
        <authorList>
            <person name="Gilroy R."/>
        </authorList>
    </citation>
    <scope>NUCLEOTIDE SEQUENCE</scope>
    <source>
        <strain evidence="3">CHK152-2871</strain>
    </source>
</reference>
<dbReference type="EC" id="6.3.4.15" evidence="3"/>
<dbReference type="Pfam" id="PF03099">
    <property type="entry name" value="BPL_LplA_LipB"/>
    <property type="match status" value="1"/>
</dbReference>
<gene>
    <name evidence="3" type="ORF">IAA86_03965</name>
</gene>
<protein>
    <submittedName>
        <fullName evidence="3">Biotin--[acetyl-CoA-carboxylase] ligase</fullName>
        <ecNumber evidence="3">6.3.4.15</ecNumber>
    </submittedName>
</protein>
<dbReference type="PANTHER" id="PTHR12835">
    <property type="entry name" value="BIOTIN PROTEIN LIGASE"/>
    <property type="match status" value="1"/>
</dbReference>
<dbReference type="GO" id="GO:0004077">
    <property type="term" value="F:biotin--[biotin carboxyl-carrier protein] ligase activity"/>
    <property type="evidence" value="ECO:0007669"/>
    <property type="project" value="UniProtKB-EC"/>
</dbReference>
<dbReference type="Proteomes" id="UP000886865">
    <property type="component" value="Unassembled WGS sequence"/>
</dbReference>
<dbReference type="SUPFAM" id="SSF55681">
    <property type="entry name" value="Class II aaRS and biotin synthetases"/>
    <property type="match status" value="1"/>
</dbReference>
<dbReference type="EMBL" id="DVJQ01000034">
    <property type="protein sequence ID" value="HIS74160.1"/>
    <property type="molecule type" value="Genomic_DNA"/>
</dbReference>
<evidence type="ECO:0000313" key="4">
    <source>
        <dbReference type="Proteomes" id="UP000886865"/>
    </source>
</evidence>
<organism evidence="3 4">
    <name type="scientific">Candidatus Galligastranaerophilus intestinavium</name>
    <dbReference type="NCBI Taxonomy" id="2840836"/>
    <lineage>
        <taxon>Bacteria</taxon>
        <taxon>Candidatus Galligastranaerophilus</taxon>
    </lineage>
</organism>
<dbReference type="Gene3D" id="3.30.930.10">
    <property type="entry name" value="Bira Bifunctional Protein, Domain 2"/>
    <property type="match status" value="1"/>
</dbReference>
<dbReference type="GO" id="GO:0005737">
    <property type="term" value="C:cytoplasm"/>
    <property type="evidence" value="ECO:0007669"/>
    <property type="project" value="TreeGrafter"/>
</dbReference>
<accession>A0A9D1FJ55</accession>
<evidence type="ECO:0000256" key="1">
    <source>
        <dbReference type="ARBA" id="ARBA00022598"/>
    </source>
</evidence>
<keyword evidence="1 3" id="KW-0436">Ligase</keyword>
<dbReference type="PROSITE" id="PS51733">
    <property type="entry name" value="BPL_LPL_CATALYTIC"/>
    <property type="match status" value="1"/>
</dbReference>
<sequence>MHKIIHLDEIDSTSVYARKNLQNLNDFEVVSADIQTLGHGQFERKWYSSNKNGGNIYISIVLKPKNIEHLNELTRYASFKVAQTLEQYGLKPVFKYPNDVLIEGKKISGILAESVFLGNEFKGVVVGIGTNLNLDIKEAKNIDIPATSVFIETGKNINKDEFLNKLLDNFKNDWEDFLAYGNKGEMIC</sequence>
<dbReference type="PANTHER" id="PTHR12835:SF5">
    <property type="entry name" value="BIOTIN--PROTEIN LIGASE"/>
    <property type="match status" value="1"/>
</dbReference>